<reference evidence="11" key="1">
    <citation type="submission" date="2016-10" db="EMBL/GenBank/DDBJ databases">
        <authorList>
            <person name="Varghese N."/>
            <person name="Submissions S."/>
        </authorList>
    </citation>
    <scope>NUCLEOTIDE SEQUENCE [LARGE SCALE GENOMIC DNA]</scope>
    <source>
        <strain evidence="11">DSM 8987</strain>
    </source>
</reference>
<keyword evidence="8" id="KW-0408">Iron</keyword>
<evidence type="ECO:0000313" key="11">
    <source>
        <dbReference type="Proteomes" id="UP000243205"/>
    </source>
</evidence>
<dbReference type="NCBIfam" id="NF040968">
    <property type="entry name" value="FeS_ExtO"/>
    <property type="match status" value="1"/>
</dbReference>
<keyword evidence="5" id="KW-0479">Metal-binding</keyword>
<comment type="cofactor">
    <cofactor evidence="1">
        <name>heme c</name>
        <dbReference type="ChEBI" id="CHEBI:61717"/>
    </cofactor>
</comment>
<dbReference type="GO" id="GO:0016491">
    <property type="term" value="F:oxidoreductase activity"/>
    <property type="evidence" value="ECO:0007669"/>
    <property type="project" value="TreeGrafter"/>
</dbReference>
<dbReference type="AlphaFoldDB" id="A0A1G7D5Q1"/>
<dbReference type="EMBL" id="FNAQ01000012">
    <property type="protein sequence ID" value="SDE46851.1"/>
    <property type="molecule type" value="Genomic_DNA"/>
</dbReference>
<dbReference type="SUPFAM" id="SSF48695">
    <property type="entry name" value="Multiheme cytochromes"/>
    <property type="match status" value="1"/>
</dbReference>
<keyword evidence="4" id="KW-0349">Heme</keyword>
<dbReference type="Gene3D" id="1.10.1130.10">
    <property type="entry name" value="Flavocytochrome C3, Chain A"/>
    <property type="match status" value="1"/>
</dbReference>
<keyword evidence="7" id="KW-0249">Electron transport</keyword>
<dbReference type="NCBIfam" id="NF040967">
    <property type="entry name" value="cytc_ExtN"/>
    <property type="match status" value="1"/>
</dbReference>
<evidence type="ECO:0000256" key="3">
    <source>
        <dbReference type="ARBA" id="ARBA00022448"/>
    </source>
</evidence>
<evidence type="ECO:0000256" key="2">
    <source>
        <dbReference type="ARBA" id="ARBA00004196"/>
    </source>
</evidence>
<keyword evidence="6" id="KW-0732">Signal</keyword>
<evidence type="ECO:0000313" key="10">
    <source>
        <dbReference type="EMBL" id="SDE46851.1"/>
    </source>
</evidence>
<keyword evidence="3" id="KW-0813">Transport</keyword>
<evidence type="ECO:0000256" key="4">
    <source>
        <dbReference type="ARBA" id="ARBA00022617"/>
    </source>
</evidence>
<dbReference type="InterPro" id="IPR036280">
    <property type="entry name" value="Multihaem_cyt_sf"/>
</dbReference>
<accession>A0A1G7D5Q1</accession>
<sequence length="417" mass="45998">MAVCCALLGSGLMAAASRAEPAVAAGDSCRQCHETRLEGVHAGLDCLSCHGAAGNLRRPADGPLAPGCQGCHADSAQIFQHAMATRAEEQAFCRRSWGQADAAFFQTNCLGCHVSSCHDCHGDDGHALRRPDNDSCLRCHNGYFVGWDYLGRAPREDHERYQRGPQAQGQHYLKMRPDVHAEAGLVCGDCHAMAGLQQGLRVSRTCRDCHTPAAAVIEHGIAAHLERLSCSSCHAAWSAQEYGTFYLKLGGSSNRQYFRVRPAGTDYVKSSYLRRQDGPLLGLNNQGLVSPIRPQFLAYYSEMRDNQPVGQENRLLAAEWKAYAPHSIRRGAPLCDACHGDARRFLLQPPERRIYRPDLDGLGLADFWHQQGQRLRNGTFFPQDRFDRLTRPSPAFVEGYVRKWQTLLPAAAASSKP</sequence>
<name>A0A1G7D5Q1_9BACT</name>
<dbReference type="GO" id="GO:0030313">
    <property type="term" value="C:cell envelope"/>
    <property type="evidence" value="ECO:0007669"/>
    <property type="project" value="UniProtKB-SubCell"/>
</dbReference>
<dbReference type="GO" id="GO:0046872">
    <property type="term" value="F:metal ion binding"/>
    <property type="evidence" value="ECO:0007669"/>
    <property type="project" value="UniProtKB-KW"/>
</dbReference>
<dbReference type="Proteomes" id="UP000243205">
    <property type="component" value="Unassembled WGS sequence"/>
</dbReference>
<protein>
    <recommendedName>
        <fullName evidence="9">Tetrahaem cytochrome domain-containing protein</fullName>
    </recommendedName>
</protein>
<evidence type="ECO:0000256" key="8">
    <source>
        <dbReference type="ARBA" id="ARBA00023004"/>
    </source>
</evidence>
<evidence type="ECO:0000256" key="5">
    <source>
        <dbReference type="ARBA" id="ARBA00022723"/>
    </source>
</evidence>
<dbReference type="RefSeq" id="WP_245691458.1">
    <property type="nucleotide sequence ID" value="NZ_FNAQ01000012.1"/>
</dbReference>
<dbReference type="InterPro" id="IPR012286">
    <property type="entry name" value="Tetrahaem_cytochrome"/>
</dbReference>
<evidence type="ECO:0000256" key="7">
    <source>
        <dbReference type="ARBA" id="ARBA00022982"/>
    </source>
</evidence>
<dbReference type="PANTHER" id="PTHR35038:SF8">
    <property type="entry name" value="C-TYPE POLYHEME CYTOCHROME OMCC"/>
    <property type="match status" value="1"/>
</dbReference>
<evidence type="ECO:0000256" key="6">
    <source>
        <dbReference type="ARBA" id="ARBA00022729"/>
    </source>
</evidence>
<keyword evidence="11" id="KW-1185">Reference proteome</keyword>
<dbReference type="Pfam" id="PF14537">
    <property type="entry name" value="Cytochrom_c3_2"/>
    <property type="match status" value="1"/>
</dbReference>
<proteinExistence type="predicted"/>
<dbReference type="STRING" id="57664.SAMN05661003_11236"/>
<dbReference type="InterPro" id="IPR051829">
    <property type="entry name" value="Multiheme_Cytochr_ET"/>
</dbReference>
<evidence type="ECO:0000259" key="9">
    <source>
        <dbReference type="Pfam" id="PF14537"/>
    </source>
</evidence>
<gene>
    <name evidence="10" type="ORF">SAMN05661003_11236</name>
</gene>
<organism evidence="10 11">
    <name type="scientific">Desulfuromonas thiophila</name>
    <dbReference type="NCBI Taxonomy" id="57664"/>
    <lineage>
        <taxon>Bacteria</taxon>
        <taxon>Pseudomonadati</taxon>
        <taxon>Thermodesulfobacteriota</taxon>
        <taxon>Desulfuromonadia</taxon>
        <taxon>Desulfuromonadales</taxon>
        <taxon>Desulfuromonadaceae</taxon>
        <taxon>Desulfuromonas</taxon>
    </lineage>
</organism>
<evidence type="ECO:0000256" key="1">
    <source>
        <dbReference type="ARBA" id="ARBA00001926"/>
    </source>
</evidence>
<comment type="subcellular location">
    <subcellularLocation>
        <location evidence="2">Cell envelope</location>
    </subcellularLocation>
</comment>
<dbReference type="PANTHER" id="PTHR35038">
    <property type="entry name" value="DISSIMILATORY SULFITE REDUCTASE SIRA"/>
    <property type="match status" value="1"/>
</dbReference>
<feature type="domain" description="Tetrahaem cytochrome" evidence="9">
    <location>
        <begin position="179"/>
        <end position="240"/>
    </location>
</feature>